<proteinExistence type="predicted"/>
<accession>A0AA87ZXE7</accession>
<dbReference type="Proteomes" id="UP001187192">
    <property type="component" value="Unassembled WGS sequence"/>
</dbReference>
<organism evidence="3 4">
    <name type="scientific">Ficus carica</name>
    <name type="common">Common fig</name>
    <dbReference type="NCBI Taxonomy" id="3494"/>
    <lineage>
        <taxon>Eukaryota</taxon>
        <taxon>Viridiplantae</taxon>
        <taxon>Streptophyta</taxon>
        <taxon>Embryophyta</taxon>
        <taxon>Tracheophyta</taxon>
        <taxon>Spermatophyta</taxon>
        <taxon>Magnoliopsida</taxon>
        <taxon>eudicotyledons</taxon>
        <taxon>Gunneridae</taxon>
        <taxon>Pentapetalae</taxon>
        <taxon>rosids</taxon>
        <taxon>fabids</taxon>
        <taxon>Rosales</taxon>
        <taxon>Moraceae</taxon>
        <taxon>Ficeae</taxon>
        <taxon>Ficus</taxon>
    </lineage>
</organism>
<feature type="compositionally biased region" description="Acidic residues" evidence="1">
    <location>
        <begin position="80"/>
        <end position="90"/>
    </location>
</feature>
<feature type="compositionally biased region" description="Polar residues" evidence="1">
    <location>
        <begin position="771"/>
        <end position="790"/>
    </location>
</feature>
<dbReference type="InterPro" id="IPR023393">
    <property type="entry name" value="START-like_dom_sf"/>
</dbReference>
<dbReference type="GO" id="GO:0042548">
    <property type="term" value="P:regulation of photosynthesis, light reaction"/>
    <property type="evidence" value="ECO:0007669"/>
    <property type="project" value="TreeGrafter"/>
</dbReference>
<evidence type="ECO:0000313" key="3">
    <source>
        <dbReference type="EMBL" id="GMN42332.1"/>
    </source>
</evidence>
<protein>
    <recommendedName>
        <fullName evidence="2">Coenzyme Q-binding protein COQ10 START domain-containing protein</fullName>
    </recommendedName>
</protein>
<keyword evidence="4" id="KW-1185">Reference proteome</keyword>
<sequence length="809" mass="92721">MATTCNCKPSKFNFGVLSPQLTPIRNPSNTQHLSVPGLRRRRGRSNCLAFSPEWNHSATHYSPNEVKRKELKKTQRNREAEEEEEEGEADEERKVHCEVEVVSWRERRIRAETFVHADWENSVPISGANMVGTERISKGTLLAYRSSGCFGPSRVYPFCNHLNPQKFLLTVCFQKLLAFSVYFVVVNLDYDRELQFSMVDGDFKKFEGKWSVKCGTRSGRQVVTLVRLFDPLDSEGCHIYDEKVLVVKYLCIKKGIAAPHTDIPISYLDKGRGVLEGQSSSSILSYEVSVIPRFNFPAIFLERIIRSDLPVNLRALACRAERNFGGNHDIAVTQNSLDRKSVAVSRSFEMEGDVALNGKDNLSPTEFKNGFSVSNFVPLTPSIGESNHKSGILGKTCSLDRHCIVDEVHLRRFDGLLENGGVHRFVVASITVKAPVREVWNVLTDYESLPEIVPNLAISRILSRENNKVRILQEGCKGLLYMVLHARVVLDLCERHEQEISFEQVEGDFDSFQGKWLLEQLGNHHTLLKYTVESKMHKDTFLSEVIMEEVIYEDLPSNLCAIRDYVEKREVDHPSAQCEQRIYMEEHTTSSDIDSDDDYDVMADEVSDSTSQSSSRQRPRVPGLQRDIEILKAELLKFISEHGQEGFMPMRKQLRLHGRVDIEKAITRMGGFRRIASVMNLSLAYKHRKPKGYWDNLENLQEEISWFQRSWGMDLSFMPSRKTFERAGRYDIARALEKWGGLHEVSRLLSLKVRHPNRQTNLAREKKADDTVSQTPAKDQNQTRSSPYISQDTQKWLSKLEHLDINWVE</sequence>
<name>A0AA87ZXE7_FICCA</name>
<dbReference type="CDD" id="cd08866">
    <property type="entry name" value="SRPBCC_11"/>
    <property type="match status" value="1"/>
</dbReference>
<dbReference type="PANTHER" id="PTHR34060:SF2">
    <property type="entry name" value="OS03G0837900 PROTEIN"/>
    <property type="match status" value="1"/>
</dbReference>
<evidence type="ECO:0000313" key="4">
    <source>
        <dbReference type="Proteomes" id="UP001187192"/>
    </source>
</evidence>
<feature type="region of interest" description="Disordered" evidence="1">
    <location>
        <begin position="58"/>
        <end position="91"/>
    </location>
</feature>
<reference evidence="3" key="1">
    <citation type="submission" date="2023-07" db="EMBL/GenBank/DDBJ databases">
        <title>draft genome sequence of fig (Ficus carica).</title>
        <authorList>
            <person name="Takahashi T."/>
            <person name="Nishimura K."/>
        </authorList>
    </citation>
    <scope>NUCLEOTIDE SEQUENCE</scope>
</reference>
<dbReference type="Pfam" id="PF03364">
    <property type="entry name" value="Polyketide_cyc"/>
    <property type="match status" value="1"/>
</dbReference>
<evidence type="ECO:0000259" key="2">
    <source>
        <dbReference type="Pfam" id="PF03364"/>
    </source>
</evidence>
<dbReference type="InterPro" id="IPR005031">
    <property type="entry name" value="COQ10_START"/>
</dbReference>
<feature type="domain" description="Coenzyme Q-binding protein COQ10 START" evidence="2">
    <location>
        <begin position="432"/>
        <end position="562"/>
    </location>
</feature>
<dbReference type="SUPFAM" id="SSF55961">
    <property type="entry name" value="Bet v1-like"/>
    <property type="match status" value="1"/>
</dbReference>
<dbReference type="AlphaFoldDB" id="A0AA87ZXE7"/>
<evidence type="ECO:0000256" key="1">
    <source>
        <dbReference type="SAM" id="MobiDB-lite"/>
    </source>
</evidence>
<dbReference type="PANTHER" id="PTHR34060">
    <property type="entry name" value="POLYKETIDE CYCLASE / DEHYDRASE AND LIPID TRANSPORT PROTEIN"/>
    <property type="match status" value="1"/>
</dbReference>
<dbReference type="EMBL" id="BTGU01000014">
    <property type="protein sequence ID" value="GMN42332.1"/>
    <property type="molecule type" value="Genomic_DNA"/>
</dbReference>
<feature type="compositionally biased region" description="Basic and acidic residues" evidence="1">
    <location>
        <begin position="65"/>
        <end position="79"/>
    </location>
</feature>
<dbReference type="Gene3D" id="3.30.530.20">
    <property type="match status" value="1"/>
</dbReference>
<comment type="caution">
    <text evidence="3">The sequence shown here is derived from an EMBL/GenBank/DDBJ whole genome shotgun (WGS) entry which is preliminary data.</text>
</comment>
<gene>
    <name evidence="3" type="ORF">TIFTF001_011551</name>
</gene>
<feature type="region of interest" description="Disordered" evidence="1">
    <location>
        <begin position="604"/>
        <end position="623"/>
    </location>
</feature>
<feature type="region of interest" description="Disordered" evidence="1">
    <location>
        <begin position="761"/>
        <end position="790"/>
    </location>
</feature>